<feature type="transmembrane region" description="Helical" evidence="6">
    <location>
        <begin position="50"/>
        <end position="69"/>
    </location>
</feature>
<feature type="transmembrane region" description="Helical" evidence="6">
    <location>
        <begin position="25"/>
        <end position="43"/>
    </location>
</feature>
<dbReference type="RefSeq" id="WP_088860982.1">
    <property type="nucleotide sequence ID" value="NZ_CP022115.1"/>
</dbReference>
<evidence type="ECO:0000313" key="8">
    <source>
        <dbReference type="Proteomes" id="UP000197424"/>
    </source>
</evidence>
<dbReference type="OrthoDB" id="5588960at2"/>
<protein>
    <recommendedName>
        <fullName evidence="9">Energy-coupling factor transporter transmembrane protein EcfT</fullName>
    </recommendedName>
</protein>
<evidence type="ECO:0000313" key="7">
    <source>
        <dbReference type="EMBL" id="ASJ24876.1"/>
    </source>
</evidence>
<gene>
    <name evidence="7" type="ORF">LHGZ1_2045</name>
</gene>
<dbReference type="GO" id="GO:0005886">
    <property type="term" value="C:plasma membrane"/>
    <property type="evidence" value="ECO:0007669"/>
    <property type="project" value="UniProtKB-ARBA"/>
</dbReference>
<dbReference type="Pfam" id="PF02361">
    <property type="entry name" value="CbiQ"/>
    <property type="match status" value="1"/>
</dbReference>
<sequence length="236" mass="25953">MHPFTGLAWLLPLLLATLRLSGPLWLGLLLAGLLAALLLWPAARPRRKAWLWVMLPLGLGLLLVHGQWLNGWLGQPPASDRMAILQSALLLWLRVGTVLAGTLLWLSGTTPARLTRALLASRLPAGLAYLLASPLLLSEQLKSRLAAIIEAQTARGLDPRAGWWRRLGHLVSLAAPLISWTLADVSQRAAALESRAFRRQRHRTTLDAPASKLADRRLQQAAWLATVILAGSWLWH</sequence>
<keyword evidence="3 6" id="KW-0812">Transmembrane</keyword>
<dbReference type="AlphaFoldDB" id="A0A248LKH3"/>
<evidence type="ECO:0000256" key="1">
    <source>
        <dbReference type="ARBA" id="ARBA00004141"/>
    </source>
</evidence>
<evidence type="ECO:0000256" key="6">
    <source>
        <dbReference type="SAM" id="Phobius"/>
    </source>
</evidence>
<organism evidence="7 8">
    <name type="scientific">Laribacter hongkongensis</name>
    <dbReference type="NCBI Taxonomy" id="168471"/>
    <lineage>
        <taxon>Bacteria</taxon>
        <taxon>Pseudomonadati</taxon>
        <taxon>Pseudomonadota</taxon>
        <taxon>Betaproteobacteria</taxon>
        <taxon>Neisseriales</taxon>
        <taxon>Aquaspirillaceae</taxon>
        <taxon>Laribacter</taxon>
    </lineage>
</organism>
<name>A0A248LKH3_9NEIS</name>
<dbReference type="EMBL" id="CP022115">
    <property type="protein sequence ID" value="ASJ24876.1"/>
    <property type="molecule type" value="Genomic_DNA"/>
</dbReference>
<reference evidence="8" key="1">
    <citation type="submission" date="2017-06" db="EMBL/GenBank/DDBJ databases">
        <title>Whole genome sequence of Laribacter hongkongensis LHGZ1.</title>
        <authorList>
            <person name="Chen D."/>
            <person name="Wu H."/>
            <person name="Chen J."/>
        </authorList>
    </citation>
    <scope>NUCLEOTIDE SEQUENCE [LARGE SCALE GENOMIC DNA]</scope>
    <source>
        <strain evidence="8">LHGZ1</strain>
    </source>
</reference>
<dbReference type="PANTHER" id="PTHR33514:SF13">
    <property type="entry name" value="PROTEIN ABCI12, CHLOROPLASTIC"/>
    <property type="match status" value="1"/>
</dbReference>
<evidence type="ECO:0000256" key="2">
    <source>
        <dbReference type="ARBA" id="ARBA00008564"/>
    </source>
</evidence>
<dbReference type="Proteomes" id="UP000197424">
    <property type="component" value="Chromosome"/>
</dbReference>
<comment type="similarity">
    <text evidence="2">Belongs to the CbiQ family.</text>
</comment>
<comment type="subcellular location">
    <subcellularLocation>
        <location evidence="1">Membrane</location>
        <topology evidence="1">Multi-pass membrane protein</topology>
    </subcellularLocation>
</comment>
<evidence type="ECO:0000256" key="5">
    <source>
        <dbReference type="ARBA" id="ARBA00023136"/>
    </source>
</evidence>
<keyword evidence="4 6" id="KW-1133">Transmembrane helix</keyword>
<proteinExistence type="inferred from homology"/>
<dbReference type="PANTHER" id="PTHR33514">
    <property type="entry name" value="PROTEIN ABCI12, CHLOROPLASTIC"/>
    <property type="match status" value="1"/>
</dbReference>
<evidence type="ECO:0000256" key="4">
    <source>
        <dbReference type="ARBA" id="ARBA00022989"/>
    </source>
</evidence>
<dbReference type="InterPro" id="IPR003339">
    <property type="entry name" value="ABC/ECF_trnsptr_transmembrane"/>
</dbReference>
<accession>A0A248LKH3</accession>
<feature type="transmembrane region" description="Helical" evidence="6">
    <location>
        <begin position="89"/>
        <end position="107"/>
    </location>
</feature>
<keyword evidence="5 6" id="KW-0472">Membrane</keyword>
<dbReference type="CDD" id="cd16914">
    <property type="entry name" value="EcfT"/>
    <property type="match status" value="1"/>
</dbReference>
<evidence type="ECO:0008006" key="9">
    <source>
        <dbReference type="Google" id="ProtNLM"/>
    </source>
</evidence>
<evidence type="ECO:0000256" key="3">
    <source>
        <dbReference type="ARBA" id="ARBA00022692"/>
    </source>
</evidence>